<proteinExistence type="predicted"/>
<keyword evidence="3" id="KW-1185">Reference proteome</keyword>
<accession>A0A058Z3R9</accession>
<organism evidence="2">
    <name type="scientific">Fonticula alba</name>
    <name type="common">Slime mold</name>
    <dbReference type="NCBI Taxonomy" id="691883"/>
    <lineage>
        <taxon>Eukaryota</taxon>
        <taxon>Rotosphaerida</taxon>
        <taxon>Fonticulaceae</taxon>
        <taxon>Fonticula</taxon>
    </lineage>
</organism>
<protein>
    <submittedName>
        <fullName evidence="2">Uncharacterized protein</fullName>
    </submittedName>
</protein>
<dbReference type="RefSeq" id="XP_009496500.1">
    <property type="nucleotide sequence ID" value="XM_009498225.1"/>
</dbReference>
<dbReference type="AlphaFoldDB" id="A0A058Z3R9"/>
<name>A0A058Z3R9_FONAL</name>
<evidence type="ECO:0000256" key="1">
    <source>
        <dbReference type="SAM" id="MobiDB-lite"/>
    </source>
</evidence>
<feature type="region of interest" description="Disordered" evidence="1">
    <location>
        <begin position="1"/>
        <end position="66"/>
    </location>
</feature>
<dbReference type="EMBL" id="KB932207">
    <property type="protein sequence ID" value="KCV68929.1"/>
    <property type="molecule type" value="Genomic_DNA"/>
</dbReference>
<evidence type="ECO:0000313" key="3">
    <source>
        <dbReference type="Proteomes" id="UP000030693"/>
    </source>
</evidence>
<evidence type="ECO:0000313" key="2">
    <source>
        <dbReference type="EMBL" id="KCV68929.1"/>
    </source>
</evidence>
<dbReference type="GeneID" id="20529074"/>
<sequence>MCMTGVTRARRGSRCPRVQAPPGHMGPRRRGPALLIPSPRSAWPPSIRGTSRCVPPARARPRPVAR</sequence>
<gene>
    <name evidence="2" type="ORF">H696_04349</name>
</gene>
<reference evidence="2" key="1">
    <citation type="submission" date="2013-04" db="EMBL/GenBank/DDBJ databases">
        <title>The Genome Sequence of Fonticula alba ATCC 38817.</title>
        <authorList>
            <consortium name="The Broad Institute Genomics Platform"/>
            <person name="Russ C."/>
            <person name="Cuomo C."/>
            <person name="Burger G."/>
            <person name="Gray M.W."/>
            <person name="Holland P.W.H."/>
            <person name="King N."/>
            <person name="Lang F.B.F."/>
            <person name="Roger A.J."/>
            <person name="Ruiz-Trillo I."/>
            <person name="Brown M."/>
            <person name="Walker B."/>
            <person name="Young S."/>
            <person name="Zeng Q."/>
            <person name="Gargeya S."/>
            <person name="Fitzgerald M."/>
            <person name="Haas B."/>
            <person name="Abouelleil A."/>
            <person name="Allen A.W."/>
            <person name="Alvarado L."/>
            <person name="Arachchi H.M."/>
            <person name="Berlin A.M."/>
            <person name="Chapman S.B."/>
            <person name="Gainer-Dewar J."/>
            <person name="Goldberg J."/>
            <person name="Griggs A."/>
            <person name="Gujja S."/>
            <person name="Hansen M."/>
            <person name="Howarth C."/>
            <person name="Imamovic A."/>
            <person name="Ireland A."/>
            <person name="Larimer J."/>
            <person name="McCowan C."/>
            <person name="Murphy C."/>
            <person name="Pearson M."/>
            <person name="Poon T.W."/>
            <person name="Priest M."/>
            <person name="Roberts A."/>
            <person name="Saif S."/>
            <person name="Shea T."/>
            <person name="Sisk P."/>
            <person name="Sykes S."/>
            <person name="Wortman J."/>
            <person name="Nusbaum C."/>
            <person name="Birren B."/>
        </authorList>
    </citation>
    <scope>NUCLEOTIDE SEQUENCE [LARGE SCALE GENOMIC DNA]</scope>
    <source>
        <strain evidence="2">ATCC 38817</strain>
    </source>
</reference>
<dbReference type="Proteomes" id="UP000030693">
    <property type="component" value="Unassembled WGS sequence"/>
</dbReference>